<evidence type="ECO:0000313" key="8">
    <source>
        <dbReference type="Proteomes" id="UP001144205"/>
    </source>
</evidence>
<organism evidence="7 8">
    <name type="scientific">Sinisalibacter aestuarii</name>
    <dbReference type="NCBI Taxonomy" id="2949426"/>
    <lineage>
        <taxon>Bacteria</taxon>
        <taxon>Pseudomonadati</taxon>
        <taxon>Pseudomonadota</taxon>
        <taxon>Alphaproteobacteria</taxon>
        <taxon>Rhodobacterales</taxon>
        <taxon>Roseobacteraceae</taxon>
        <taxon>Sinisalibacter</taxon>
    </lineage>
</organism>
<keyword evidence="8" id="KW-1185">Reference proteome</keyword>
<dbReference type="RefSeq" id="WP_281841435.1">
    <property type="nucleotide sequence ID" value="NZ_BROH01000002.1"/>
</dbReference>
<evidence type="ECO:0000256" key="5">
    <source>
        <dbReference type="ARBA" id="ARBA00023136"/>
    </source>
</evidence>
<feature type="transmembrane region" description="Helical" evidence="6">
    <location>
        <begin position="276"/>
        <end position="298"/>
    </location>
</feature>
<evidence type="ECO:0000256" key="6">
    <source>
        <dbReference type="SAM" id="Phobius"/>
    </source>
</evidence>
<gene>
    <name evidence="7" type="ORF">STA1M1_13220</name>
</gene>
<reference evidence="7" key="1">
    <citation type="journal article" date="2023" name="Int. J. Syst. Evol. Microbiol.">
        <title>Sinisalibacter aestuarii sp. nov., isolated from estuarine sediment of the Arakawa River.</title>
        <authorList>
            <person name="Arafat S.T."/>
            <person name="Hirano S."/>
            <person name="Sato A."/>
            <person name="Takeuchi K."/>
            <person name="Yasuda T."/>
            <person name="Terahara T."/>
            <person name="Hamada M."/>
            <person name="Kobayashi T."/>
        </authorList>
    </citation>
    <scope>NUCLEOTIDE SEQUENCE</scope>
    <source>
        <strain evidence="7">B-399</strain>
    </source>
</reference>
<sequence length="363" mass="38477">MNIRLEKRPAPSRMLLALTPLLAVVATMIAGGIMFWALGANPAEAIRTIFWDPLFDETFGAYSRPQLLVKAGPLILIAIGLALGFRAGIWNIGAEGQYIIGAVVGAGVGLAFYPTENRLIFPLMVVAGAFGGWAWAMIPAILKTRFGTNEILVSLMLVYVAENILASVSSGLLKNPDGMGFPGSRNLARDYPAASNLELIPNSGMHWGVVAAFVAVIFAYVLMTRHKMGFAIRLTGEAPRAARFAGVSPTRLVLFALGTAGALAGMAGLFEVSGPAGQISIDFGSGYGFTAIIVAFLGRLHPVGILLAGLLMALTYIGGELAQLMLGMPAAAIQLFQGMLLFFLLAMDVFANYRIRIGQREVA</sequence>
<dbReference type="PANTHER" id="PTHR47089:SF1">
    <property type="entry name" value="GUANOSINE ABC TRANSPORTER PERMEASE PROTEIN NUPP"/>
    <property type="match status" value="1"/>
</dbReference>
<name>A0ABQ5LS57_9RHOB</name>
<proteinExistence type="predicted"/>
<keyword evidence="3 6" id="KW-0812">Transmembrane</keyword>
<keyword evidence="2" id="KW-1003">Cell membrane</keyword>
<comment type="subcellular location">
    <subcellularLocation>
        <location evidence="1">Cell membrane</location>
        <topology evidence="1">Multi-pass membrane protein</topology>
    </subcellularLocation>
</comment>
<evidence type="ECO:0000313" key="7">
    <source>
        <dbReference type="EMBL" id="GKY87453.1"/>
    </source>
</evidence>
<feature type="transmembrane region" description="Helical" evidence="6">
    <location>
        <begin position="205"/>
        <end position="223"/>
    </location>
</feature>
<dbReference type="CDD" id="cd06580">
    <property type="entry name" value="TM_PBP1_transp_TpRbsC_like"/>
    <property type="match status" value="1"/>
</dbReference>
<dbReference type="EMBL" id="BROH01000002">
    <property type="protein sequence ID" value="GKY87453.1"/>
    <property type="molecule type" value="Genomic_DNA"/>
</dbReference>
<dbReference type="Proteomes" id="UP001144205">
    <property type="component" value="Unassembled WGS sequence"/>
</dbReference>
<feature type="transmembrane region" description="Helical" evidence="6">
    <location>
        <begin position="119"/>
        <end position="142"/>
    </location>
</feature>
<evidence type="ECO:0000256" key="4">
    <source>
        <dbReference type="ARBA" id="ARBA00022989"/>
    </source>
</evidence>
<feature type="transmembrane region" description="Helical" evidence="6">
    <location>
        <begin position="332"/>
        <end position="351"/>
    </location>
</feature>
<comment type="caution">
    <text evidence="7">The sequence shown here is derived from an EMBL/GenBank/DDBJ whole genome shotgun (WGS) entry which is preliminary data.</text>
</comment>
<feature type="transmembrane region" description="Helical" evidence="6">
    <location>
        <begin position="151"/>
        <end position="173"/>
    </location>
</feature>
<evidence type="ECO:0000256" key="1">
    <source>
        <dbReference type="ARBA" id="ARBA00004651"/>
    </source>
</evidence>
<keyword evidence="4 6" id="KW-1133">Transmembrane helix</keyword>
<protein>
    <submittedName>
        <fullName evidence="7">ABC transporter permease</fullName>
    </submittedName>
</protein>
<feature type="transmembrane region" description="Helical" evidence="6">
    <location>
        <begin position="305"/>
        <end position="326"/>
    </location>
</feature>
<feature type="transmembrane region" description="Helical" evidence="6">
    <location>
        <begin position="69"/>
        <end position="89"/>
    </location>
</feature>
<dbReference type="Pfam" id="PF02653">
    <property type="entry name" value="BPD_transp_2"/>
    <property type="match status" value="1"/>
</dbReference>
<evidence type="ECO:0000256" key="3">
    <source>
        <dbReference type="ARBA" id="ARBA00022692"/>
    </source>
</evidence>
<keyword evidence="5 6" id="KW-0472">Membrane</keyword>
<feature type="transmembrane region" description="Helical" evidence="6">
    <location>
        <begin position="96"/>
        <end position="113"/>
    </location>
</feature>
<evidence type="ECO:0000256" key="2">
    <source>
        <dbReference type="ARBA" id="ARBA00022475"/>
    </source>
</evidence>
<dbReference type="InterPro" id="IPR001851">
    <property type="entry name" value="ABC_transp_permease"/>
</dbReference>
<dbReference type="PANTHER" id="PTHR47089">
    <property type="entry name" value="ABC TRANSPORTER, PERMEASE PROTEIN"/>
    <property type="match status" value="1"/>
</dbReference>
<accession>A0ABQ5LS57</accession>
<feature type="transmembrane region" description="Helical" evidence="6">
    <location>
        <begin position="252"/>
        <end position="270"/>
    </location>
</feature>